<dbReference type="PANTHER" id="PTHR37946">
    <property type="entry name" value="SLL1969 PROTEIN"/>
    <property type="match status" value="1"/>
</dbReference>
<feature type="signal peptide" evidence="1">
    <location>
        <begin position="1"/>
        <end position="22"/>
    </location>
</feature>
<dbReference type="AlphaFoldDB" id="A0A660LBB0"/>
<dbReference type="RefSeq" id="WP_121246759.1">
    <property type="nucleotide sequence ID" value="NZ_RBIL01000001.1"/>
</dbReference>
<dbReference type="InterPro" id="IPR029058">
    <property type="entry name" value="AB_hydrolase_fold"/>
</dbReference>
<keyword evidence="2" id="KW-0808">Transferase</keyword>
<accession>A0A660LBB0</accession>
<reference evidence="2 3" key="1">
    <citation type="submission" date="2018-10" db="EMBL/GenBank/DDBJ databases">
        <title>Genomic Encyclopedia of Archaeal and Bacterial Type Strains, Phase II (KMG-II): from individual species to whole genera.</title>
        <authorList>
            <person name="Goeker M."/>
        </authorList>
    </citation>
    <scope>NUCLEOTIDE SEQUENCE [LARGE SCALE GENOMIC DNA]</scope>
    <source>
        <strain evidence="2 3">DSM 14954</strain>
    </source>
</reference>
<sequence length="828" mass="88581">MKRALMLALSAAALLAPAAAQARTDDLAKPIVFLTGGDELSCSTFSPMQAAFEKFNTTVAGAKVQLAGTMRTVGVNGSSGCTATLPSSGGASIEQLGDQFATWVVGQYDDKTIDVVAFGRGGLILRSALAQRPKLRVEDAVTIGTPHAGSTLHRNPQGDGGTDWSVIASAADAVVPVASAIDMDAAHKTIYAKVTREQLLTDASTKRNLAIQYSHDGLEFQPSTGAPHPIQRVGEDLVFGSDGGGGGCAFAATQPHECGVTPIIMLPGFGASELVCDEGGSTTNLWPGAISWGPKFRTMALNAQGTGPEVSTECTTSIRPTGNALECVLACRKDIHADSVDWLKRIGGPHTYVFGWDFRKGPDKTLRRLDAFIDKVRRDHAATKVAIVSHSYGGLLTRWYVDDPDRAQKIARVANFGSPYWGAPKAWFAVAYGYETPTWEMSDNIVDNANFLHWTRNLTGMYYLFPGQAWFDHIPGKGSAWLEVNEAPMRNTTQAAWAIGQAGGNEALAKTVAAGHKDHIDGFKTYGGAIDWRIFVGSEKPTMGHVRAYTDDTDPQFSWINGDGTVPLVSQRQSFRAGDRQMGDQVKTYNFCDVSHMGEMEDEDIQEAVTPFITTGANPVVDGETLRDDPCPLDTSEYEFEGDEDDKSISISEGIEGVKASRAPSQTPAATGPMSLDDAELAGLVDVVRVPGALRFVTTTRKPLTVRAAGTGTVTVTPITGDGKEGKPRVYDLGATPIAIAADGAKTRSAAPSRAADTRAPRTTAIIKRGKLRVKAKDASGIKVTLVQVGKRRPQVYKRPLRVGAQAKVRVWSVDTAGNTERKRLVKR</sequence>
<gene>
    <name evidence="2" type="ORF">C8N24_0114</name>
</gene>
<keyword evidence="3" id="KW-1185">Reference proteome</keyword>
<comment type="caution">
    <text evidence="2">The sequence shown here is derived from an EMBL/GenBank/DDBJ whole genome shotgun (WGS) entry which is preliminary data.</text>
</comment>
<dbReference type="SUPFAM" id="SSF53474">
    <property type="entry name" value="alpha/beta-Hydrolases"/>
    <property type="match status" value="2"/>
</dbReference>
<evidence type="ECO:0000313" key="3">
    <source>
        <dbReference type="Proteomes" id="UP000278962"/>
    </source>
</evidence>
<protein>
    <submittedName>
        <fullName evidence="2">Lecithin:cholesterol acyltransferase</fullName>
    </submittedName>
</protein>
<evidence type="ECO:0000256" key="1">
    <source>
        <dbReference type="SAM" id="SignalP"/>
    </source>
</evidence>
<dbReference type="GO" id="GO:0008374">
    <property type="term" value="F:O-acyltransferase activity"/>
    <property type="evidence" value="ECO:0007669"/>
    <property type="project" value="InterPro"/>
</dbReference>
<evidence type="ECO:0000313" key="2">
    <source>
        <dbReference type="EMBL" id="RKQ90314.1"/>
    </source>
</evidence>
<dbReference type="GO" id="GO:0006629">
    <property type="term" value="P:lipid metabolic process"/>
    <property type="evidence" value="ECO:0007669"/>
    <property type="project" value="InterPro"/>
</dbReference>
<proteinExistence type="predicted"/>
<dbReference type="EMBL" id="RBIL01000001">
    <property type="protein sequence ID" value="RKQ90314.1"/>
    <property type="molecule type" value="Genomic_DNA"/>
</dbReference>
<keyword evidence="1" id="KW-0732">Signal</keyword>
<name>A0A660LBB0_9ACTN</name>
<dbReference type="InterPro" id="IPR003386">
    <property type="entry name" value="LACT/PDAT_acylTrfase"/>
</dbReference>
<feature type="chain" id="PRO_5024981025" evidence="1">
    <location>
        <begin position="23"/>
        <end position="828"/>
    </location>
</feature>
<dbReference type="PANTHER" id="PTHR37946:SF1">
    <property type="entry name" value="SLL1969 PROTEIN"/>
    <property type="match status" value="1"/>
</dbReference>
<dbReference type="Pfam" id="PF02450">
    <property type="entry name" value="LCAT"/>
    <property type="match status" value="1"/>
</dbReference>
<keyword evidence="2" id="KW-0012">Acyltransferase</keyword>
<dbReference type="OrthoDB" id="556502at2"/>
<dbReference type="Gene3D" id="3.40.50.1820">
    <property type="entry name" value="alpha/beta hydrolase"/>
    <property type="match status" value="2"/>
</dbReference>
<dbReference type="Proteomes" id="UP000278962">
    <property type="component" value="Unassembled WGS sequence"/>
</dbReference>
<organism evidence="2 3">
    <name type="scientific">Solirubrobacter pauli</name>
    <dbReference type="NCBI Taxonomy" id="166793"/>
    <lineage>
        <taxon>Bacteria</taxon>
        <taxon>Bacillati</taxon>
        <taxon>Actinomycetota</taxon>
        <taxon>Thermoleophilia</taxon>
        <taxon>Solirubrobacterales</taxon>
        <taxon>Solirubrobacteraceae</taxon>
        <taxon>Solirubrobacter</taxon>
    </lineage>
</organism>